<dbReference type="EMBL" id="DF842191">
    <property type="protein sequence ID" value="GAT46267.1"/>
    <property type="molecule type" value="Genomic_DNA"/>
</dbReference>
<proteinExistence type="predicted"/>
<feature type="compositionally biased region" description="Acidic residues" evidence="1">
    <location>
        <begin position="19"/>
        <end position="31"/>
    </location>
</feature>
<evidence type="ECO:0000313" key="3">
    <source>
        <dbReference type="Proteomes" id="UP000815677"/>
    </source>
</evidence>
<dbReference type="Proteomes" id="UP000815677">
    <property type="component" value="Unassembled WGS sequence"/>
</dbReference>
<feature type="compositionally biased region" description="Low complexity" evidence="1">
    <location>
        <begin position="49"/>
        <end position="61"/>
    </location>
</feature>
<keyword evidence="3" id="KW-1185">Reference proteome</keyword>
<gene>
    <name evidence="2" type="ORF">MCHLO_03803</name>
</gene>
<reference evidence="2" key="1">
    <citation type="submission" date="2014-09" db="EMBL/GenBank/DDBJ databases">
        <title>Genome sequence of the luminous mushroom Mycena chlorophos for searching fungal bioluminescence genes.</title>
        <authorList>
            <person name="Tanaka Y."/>
            <person name="Kasuga D."/>
            <person name="Oba Y."/>
            <person name="Hase S."/>
            <person name="Sato K."/>
            <person name="Oba Y."/>
            <person name="Sakakibara Y."/>
        </authorList>
    </citation>
    <scope>NUCLEOTIDE SEQUENCE</scope>
</reference>
<evidence type="ECO:0000256" key="1">
    <source>
        <dbReference type="SAM" id="MobiDB-lite"/>
    </source>
</evidence>
<evidence type="ECO:0000313" key="2">
    <source>
        <dbReference type="EMBL" id="GAT46267.1"/>
    </source>
</evidence>
<feature type="compositionally biased region" description="Pro residues" evidence="1">
    <location>
        <begin position="37"/>
        <end position="48"/>
    </location>
</feature>
<organism evidence="2 3">
    <name type="scientific">Mycena chlorophos</name>
    <name type="common">Agaric fungus</name>
    <name type="synonym">Agaricus chlorophos</name>
    <dbReference type="NCBI Taxonomy" id="658473"/>
    <lineage>
        <taxon>Eukaryota</taxon>
        <taxon>Fungi</taxon>
        <taxon>Dikarya</taxon>
        <taxon>Basidiomycota</taxon>
        <taxon>Agaricomycotina</taxon>
        <taxon>Agaricomycetes</taxon>
        <taxon>Agaricomycetidae</taxon>
        <taxon>Agaricales</taxon>
        <taxon>Marasmiineae</taxon>
        <taxon>Mycenaceae</taxon>
        <taxon>Mycena</taxon>
    </lineage>
</organism>
<feature type="compositionally biased region" description="Pro residues" evidence="1">
    <location>
        <begin position="62"/>
        <end position="88"/>
    </location>
</feature>
<accession>A0ABQ0L6V7</accession>
<feature type="region of interest" description="Disordered" evidence="1">
    <location>
        <begin position="19"/>
        <end position="94"/>
    </location>
</feature>
<feature type="compositionally biased region" description="Basic and acidic residues" evidence="1">
    <location>
        <begin position="224"/>
        <end position="234"/>
    </location>
</feature>
<sequence>MSRPRKTLRFELPFLVIPDDSDDDAYVEYEVDAARAPTPPTPPTPSPSPLVSDWSLSSPSALPSPPPYSPLPPGSPLLPTPSSPPPPGGSSTALYSYLRRSGGVHATTNWARAAGEARAARASPKALKRNRQRKVKPAAYIVARGRRVCVCTTWYEPSILISRICSSGDRSDVNDLTNGFAYNLHEGYPTLAQAEAALAWLQSQGLTSDEPRLNISLPRVPHPSAREDDLEGHGPRQPSDPWHIVYTGIHPGVFPTAAEAAVNVLGVNGGLRDHRDKFEDAVAAFETARSEGYVHARLPG</sequence>
<name>A0ABQ0L6V7_MYCCL</name>
<protein>
    <submittedName>
        <fullName evidence="2">Uncharacterized protein</fullName>
    </submittedName>
</protein>
<feature type="region of interest" description="Disordered" evidence="1">
    <location>
        <begin position="211"/>
        <end position="237"/>
    </location>
</feature>